<feature type="region of interest" description="Disordered" evidence="1">
    <location>
        <begin position="56"/>
        <end position="112"/>
    </location>
</feature>
<proteinExistence type="predicted"/>
<organism evidence="2 3">
    <name type="scientific">Ancylostoma ceylanicum</name>
    <dbReference type="NCBI Taxonomy" id="53326"/>
    <lineage>
        <taxon>Eukaryota</taxon>
        <taxon>Metazoa</taxon>
        <taxon>Ecdysozoa</taxon>
        <taxon>Nematoda</taxon>
        <taxon>Chromadorea</taxon>
        <taxon>Rhabditida</taxon>
        <taxon>Rhabditina</taxon>
        <taxon>Rhabditomorpha</taxon>
        <taxon>Strongyloidea</taxon>
        <taxon>Ancylostomatidae</taxon>
        <taxon>Ancylostomatinae</taxon>
        <taxon>Ancylostoma</taxon>
    </lineage>
</organism>
<sequence length="112" mass="12271">MTNRELPPACARPEVGKASGCIVHLLFLYGSDFSSSSIRVLRAAAGPSAERLELRAGERSERLEEPHAILVTTPSAERQRRRRRRRGLPKTNTESRADSSLSAPLDCGSVTK</sequence>
<dbReference type="EMBL" id="JARK01001532">
    <property type="protein sequence ID" value="EYB92210.1"/>
    <property type="molecule type" value="Genomic_DNA"/>
</dbReference>
<feature type="compositionally biased region" description="Polar residues" evidence="1">
    <location>
        <begin position="90"/>
        <end position="102"/>
    </location>
</feature>
<evidence type="ECO:0000313" key="2">
    <source>
        <dbReference type="EMBL" id="EYB92210.1"/>
    </source>
</evidence>
<name>A0A016SNN0_9BILA</name>
<accession>A0A016SNN0</accession>
<dbReference type="Proteomes" id="UP000024635">
    <property type="component" value="Unassembled WGS sequence"/>
</dbReference>
<comment type="caution">
    <text evidence="2">The sequence shown here is derived from an EMBL/GenBank/DDBJ whole genome shotgun (WGS) entry which is preliminary data.</text>
</comment>
<reference evidence="3" key="1">
    <citation type="journal article" date="2015" name="Nat. Genet.">
        <title>The genome and transcriptome of the zoonotic hookworm Ancylostoma ceylanicum identify infection-specific gene families.</title>
        <authorList>
            <person name="Schwarz E.M."/>
            <person name="Hu Y."/>
            <person name="Antoshechkin I."/>
            <person name="Miller M.M."/>
            <person name="Sternberg P.W."/>
            <person name="Aroian R.V."/>
        </authorList>
    </citation>
    <scope>NUCLEOTIDE SEQUENCE</scope>
    <source>
        <strain evidence="3">HY135</strain>
    </source>
</reference>
<feature type="compositionally biased region" description="Basic and acidic residues" evidence="1">
    <location>
        <begin position="56"/>
        <end position="67"/>
    </location>
</feature>
<gene>
    <name evidence="2" type="primary">Acey_s0196.g1513</name>
    <name evidence="2" type="ORF">Y032_0196g1513</name>
</gene>
<feature type="compositionally biased region" description="Basic residues" evidence="1">
    <location>
        <begin position="79"/>
        <end position="88"/>
    </location>
</feature>
<dbReference type="AlphaFoldDB" id="A0A016SNN0"/>
<keyword evidence="3" id="KW-1185">Reference proteome</keyword>
<protein>
    <submittedName>
        <fullName evidence="2">Uncharacterized protein</fullName>
    </submittedName>
</protein>
<evidence type="ECO:0000256" key="1">
    <source>
        <dbReference type="SAM" id="MobiDB-lite"/>
    </source>
</evidence>
<evidence type="ECO:0000313" key="3">
    <source>
        <dbReference type="Proteomes" id="UP000024635"/>
    </source>
</evidence>